<feature type="transmembrane region" description="Helical" evidence="6">
    <location>
        <begin position="109"/>
        <end position="129"/>
    </location>
</feature>
<comment type="subcellular location">
    <subcellularLocation>
        <location evidence="1">Membrane</location>
        <topology evidence="1">Multi-pass membrane protein</topology>
    </subcellularLocation>
</comment>
<organism evidence="8 9">
    <name type="scientific">Corynebacterium diphtheriae bv. gravis</name>
    <dbReference type="NCBI Taxonomy" id="1720349"/>
    <lineage>
        <taxon>Bacteria</taxon>
        <taxon>Bacillati</taxon>
        <taxon>Actinomycetota</taxon>
        <taxon>Actinomycetes</taxon>
        <taxon>Mycobacteriales</taxon>
        <taxon>Corynebacteriaceae</taxon>
        <taxon>Corynebacterium</taxon>
    </lineage>
</organism>
<evidence type="ECO:0000256" key="2">
    <source>
        <dbReference type="ARBA" id="ARBA00006143"/>
    </source>
</evidence>
<comment type="caution">
    <text evidence="8">The sequence shown here is derived from an EMBL/GenBank/DDBJ whole genome shotgun (WGS) entry which is preliminary data.</text>
</comment>
<accession>A0AAX0J018</accession>
<dbReference type="InterPro" id="IPR003834">
    <property type="entry name" value="Cyt_c_assmbl_TM_dom"/>
</dbReference>
<comment type="similarity">
    <text evidence="2">Belongs to the DsbD family.</text>
</comment>
<dbReference type="GO" id="GO:0016020">
    <property type="term" value="C:membrane"/>
    <property type="evidence" value="ECO:0007669"/>
    <property type="project" value="UniProtKB-SubCell"/>
</dbReference>
<evidence type="ECO:0000256" key="3">
    <source>
        <dbReference type="ARBA" id="ARBA00022692"/>
    </source>
</evidence>
<protein>
    <submittedName>
        <fullName evidence="8">Cytochrome C biogenesis protein ResC</fullName>
    </submittedName>
</protein>
<dbReference type="RefSeq" id="WP_035099717.1">
    <property type="nucleotide sequence ID" value="NZ_JADQTQ010000001.1"/>
</dbReference>
<dbReference type="AlphaFoldDB" id="A0AAX0J018"/>
<keyword evidence="3 6" id="KW-0812">Transmembrane</keyword>
<feature type="transmembrane region" description="Helical" evidence="6">
    <location>
        <begin position="78"/>
        <end position="103"/>
    </location>
</feature>
<evidence type="ECO:0000313" key="9">
    <source>
        <dbReference type="Proteomes" id="UP000186159"/>
    </source>
</evidence>
<dbReference type="GO" id="GO:0017004">
    <property type="term" value="P:cytochrome complex assembly"/>
    <property type="evidence" value="ECO:0007669"/>
    <property type="project" value="InterPro"/>
</dbReference>
<keyword evidence="5 6" id="KW-0472">Membrane</keyword>
<sequence>MEYERTRLYFSELVVSGPLILAFLASAIAGMVSFASPCIIPLVPGYISYLAGVVGATTAPTNDGVFVKRYRGRVCGSALIFVAGFTIIFILETAAVFGAIQAIQTNKEMLMRVGGVVTIFMGLIFMGFIQPFQKDTRMAPRRWQTIAGAPLLGAVFALGWTPCLTPTLTAIISISLGTDGVTATRGVGLIASYCFGLGMPFVLVALGSSAVLKNLEKLRRHSHTIPTVGGVMLVSVDILLLTGRWGVFVSWVQQWSASGIILPI</sequence>
<evidence type="ECO:0000313" key="8">
    <source>
        <dbReference type="EMBL" id="OKY21708.1"/>
    </source>
</evidence>
<dbReference type="EMBL" id="LJXR01000023">
    <property type="protein sequence ID" value="OKY21708.1"/>
    <property type="molecule type" value="Genomic_DNA"/>
</dbReference>
<proteinExistence type="inferred from homology"/>
<feature type="transmembrane region" description="Helical" evidence="6">
    <location>
        <begin position="190"/>
        <end position="212"/>
    </location>
</feature>
<dbReference type="Proteomes" id="UP000186159">
    <property type="component" value="Unassembled WGS sequence"/>
</dbReference>
<evidence type="ECO:0000256" key="5">
    <source>
        <dbReference type="ARBA" id="ARBA00023136"/>
    </source>
</evidence>
<dbReference type="Pfam" id="PF02683">
    <property type="entry name" value="DsbD_TM"/>
    <property type="match status" value="1"/>
</dbReference>
<feature type="transmembrane region" description="Helical" evidence="6">
    <location>
        <begin position="150"/>
        <end position="178"/>
    </location>
</feature>
<feature type="domain" description="Cytochrome C biogenesis protein transmembrane" evidence="7">
    <location>
        <begin position="22"/>
        <end position="241"/>
    </location>
</feature>
<dbReference type="PANTHER" id="PTHR31272:SF4">
    <property type="entry name" value="CYTOCHROME C-TYPE BIOGENESIS PROTEIN HI_1454-RELATED"/>
    <property type="match status" value="1"/>
</dbReference>
<keyword evidence="4 6" id="KW-1133">Transmembrane helix</keyword>
<dbReference type="InterPro" id="IPR051790">
    <property type="entry name" value="Cytochrome_c-biogenesis_DsbD"/>
</dbReference>
<name>A0AAX0J018_CORDP</name>
<dbReference type="GeneID" id="29421089"/>
<evidence type="ECO:0000259" key="7">
    <source>
        <dbReference type="Pfam" id="PF02683"/>
    </source>
</evidence>
<feature type="transmembrane region" description="Helical" evidence="6">
    <location>
        <begin position="46"/>
        <end position="66"/>
    </location>
</feature>
<evidence type="ECO:0000256" key="6">
    <source>
        <dbReference type="SAM" id="Phobius"/>
    </source>
</evidence>
<evidence type="ECO:0000256" key="4">
    <source>
        <dbReference type="ARBA" id="ARBA00022989"/>
    </source>
</evidence>
<reference evidence="8 9" key="1">
    <citation type="submission" date="2015-09" db="EMBL/GenBank/DDBJ databases">
        <title>Genome sequencing of Corynebacterium diphtheriae Bv. Gravis strain DSM 44123.</title>
        <authorList>
            <person name="Sangal V."/>
            <person name="Burkovski A."/>
        </authorList>
    </citation>
    <scope>NUCLEOTIDE SEQUENCE [LARGE SCALE GENOMIC DNA]</scope>
    <source>
        <strain evidence="8 9">DSM 44123</strain>
    </source>
</reference>
<feature type="transmembrane region" description="Helical" evidence="6">
    <location>
        <begin position="224"/>
        <end position="247"/>
    </location>
</feature>
<gene>
    <name evidence="8" type="ORF">AOT42_05350</name>
</gene>
<dbReference type="PANTHER" id="PTHR31272">
    <property type="entry name" value="CYTOCHROME C-TYPE BIOGENESIS PROTEIN HI_1454-RELATED"/>
    <property type="match status" value="1"/>
</dbReference>
<evidence type="ECO:0000256" key="1">
    <source>
        <dbReference type="ARBA" id="ARBA00004141"/>
    </source>
</evidence>
<feature type="transmembrane region" description="Helical" evidence="6">
    <location>
        <begin position="12"/>
        <end position="34"/>
    </location>
</feature>